<reference evidence="3" key="1">
    <citation type="submission" date="2021-03" db="EMBL/GenBank/DDBJ databases">
        <title>Draft genome sequence of rust myrtle Austropuccinia psidii MF-1, a brazilian biotype.</title>
        <authorList>
            <person name="Quecine M.C."/>
            <person name="Pachon D.M.R."/>
            <person name="Bonatelli M.L."/>
            <person name="Correr F.H."/>
            <person name="Franceschini L.M."/>
            <person name="Leite T.F."/>
            <person name="Margarido G.R.A."/>
            <person name="Almeida C.A."/>
            <person name="Ferrarezi J.A."/>
            <person name="Labate C.A."/>
        </authorList>
    </citation>
    <scope>NUCLEOTIDE SEQUENCE</scope>
    <source>
        <strain evidence="3">MF-1</strain>
    </source>
</reference>
<dbReference type="PANTHER" id="PTHR23022">
    <property type="entry name" value="TRANSPOSABLE ELEMENT-RELATED"/>
    <property type="match status" value="1"/>
</dbReference>
<dbReference type="OrthoDB" id="2416077at2759"/>
<evidence type="ECO:0000256" key="1">
    <source>
        <dbReference type="SAM" id="Phobius"/>
    </source>
</evidence>
<feature type="transmembrane region" description="Helical" evidence="1">
    <location>
        <begin position="20"/>
        <end position="39"/>
    </location>
</feature>
<dbReference type="EMBL" id="AVOT02054487">
    <property type="protein sequence ID" value="MBW0549197.1"/>
    <property type="molecule type" value="Genomic_DNA"/>
</dbReference>
<evidence type="ECO:0000259" key="2">
    <source>
        <dbReference type="Pfam" id="PF13358"/>
    </source>
</evidence>
<dbReference type="PANTHER" id="PTHR23022:SF119">
    <property type="entry name" value="TC1-LIKE TRANSPOSASE DDE DOMAIN-CONTAINING PROTEIN"/>
    <property type="match status" value="1"/>
</dbReference>
<name>A0A9Q3ISK6_9BASI</name>
<dbReference type="GO" id="GO:0003676">
    <property type="term" value="F:nucleic acid binding"/>
    <property type="evidence" value="ECO:0007669"/>
    <property type="project" value="InterPro"/>
</dbReference>
<keyword evidence="1" id="KW-1133">Transmembrane helix</keyword>
<keyword evidence="1" id="KW-0472">Membrane</keyword>
<evidence type="ECO:0000313" key="4">
    <source>
        <dbReference type="Proteomes" id="UP000765509"/>
    </source>
</evidence>
<evidence type="ECO:0000313" key="3">
    <source>
        <dbReference type="EMBL" id="MBW0549197.1"/>
    </source>
</evidence>
<gene>
    <name evidence="3" type="ORF">O181_088912</name>
</gene>
<dbReference type="InterPro" id="IPR052338">
    <property type="entry name" value="Transposase_5"/>
</dbReference>
<dbReference type="Gene3D" id="3.30.420.10">
    <property type="entry name" value="Ribonuclease H-like superfamily/Ribonuclease H"/>
    <property type="match status" value="1"/>
</dbReference>
<comment type="caution">
    <text evidence="3">The sequence shown here is derived from an EMBL/GenBank/DDBJ whole genome shotgun (WGS) entry which is preliminary data.</text>
</comment>
<proteinExistence type="predicted"/>
<feature type="domain" description="Tc1-like transposase DDE" evidence="2">
    <location>
        <begin position="242"/>
        <end position="295"/>
    </location>
</feature>
<dbReference type="InterPro" id="IPR036397">
    <property type="entry name" value="RNaseH_sf"/>
</dbReference>
<keyword evidence="1" id="KW-0812">Transmembrane</keyword>
<dbReference type="AlphaFoldDB" id="A0A9Q3ISK6"/>
<dbReference type="Pfam" id="PF13358">
    <property type="entry name" value="DDE_3"/>
    <property type="match status" value="1"/>
</dbReference>
<protein>
    <recommendedName>
        <fullName evidence="2">Tc1-like transposase DDE domain-containing protein</fullName>
    </recommendedName>
</protein>
<dbReference type="Proteomes" id="UP000765509">
    <property type="component" value="Unassembled WGS sequence"/>
</dbReference>
<accession>A0A9Q3ISK6</accession>
<organism evidence="3 4">
    <name type="scientific">Austropuccinia psidii MF-1</name>
    <dbReference type="NCBI Taxonomy" id="1389203"/>
    <lineage>
        <taxon>Eukaryota</taxon>
        <taxon>Fungi</taxon>
        <taxon>Dikarya</taxon>
        <taxon>Basidiomycota</taxon>
        <taxon>Pucciniomycotina</taxon>
        <taxon>Pucciniomycetes</taxon>
        <taxon>Pucciniales</taxon>
        <taxon>Sphaerophragmiaceae</taxon>
        <taxon>Austropuccinia</taxon>
    </lineage>
</organism>
<dbReference type="InterPro" id="IPR038717">
    <property type="entry name" value="Tc1-like_DDE_dom"/>
</dbReference>
<sequence>MIHICPSHQDAFLNIFQHLYKAWFVWFLTITISIVYLDIKLRAQVVGMRKAGLSVWAIAAHSNLPLSTTGRPTKMNERDFRELSRIITCHCCLTFAQVTNTLTTQVSTRTVQQEIHQLGKQSRISPKKPYLRPQDFQRQLAFTHEHRHWRITDWARVIWTNKLSFELGKKSYWVCVWRTASKKFNLENLAVNHRSVMVWGAFMWRHKRPPCDSPRPTNCHQPALWPFVEHMEWAPYVLGCQQLTLMRDGAPIHTSRVSQDWHERNGLVKLQWPPHSPDMNPIENLWKKIELQVSTFYQPQPMDELQAAITAAWNDIPSQHLDQLFKTMPKRRQEIIDRHGGPINY</sequence>
<keyword evidence="4" id="KW-1185">Reference proteome</keyword>